<comment type="caution">
    <text evidence="10">The sequence shown here is derived from an EMBL/GenBank/DDBJ whole genome shotgun (WGS) entry which is preliminary data.</text>
</comment>
<evidence type="ECO:0000259" key="9">
    <source>
        <dbReference type="Pfam" id="PF07687"/>
    </source>
</evidence>
<dbReference type="NCBIfam" id="TIGR01887">
    <property type="entry name" value="dipeptidaselike"/>
    <property type="match status" value="1"/>
</dbReference>
<evidence type="ECO:0000256" key="8">
    <source>
        <dbReference type="ARBA" id="ARBA00023049"/>
    </source>
</evidence>
<evidence type="ECO:0000313" key="10">
    <source>
        <dbReference type="EMBL" id="MCZ0725374.1"/>
    </source>
</evidence>
<dbReference type="SUPFAM" id="SSF53187">
    <property type="entry name" value="Zn-dependent exopeptidases"/>
    <property type="match status" value="1"/>
</dbReference>
<dbReference type="NCBIfam" id="NF005591">
    <property type="entry name" value="PRK07318.1"/>
    <property type="match status" value="1"/>
</dbReference>
<keyword evidence="3" id="KW-0645">Protease</keyword>
<evidence type="ECO:0000256" key="3">
    <source>
        <dbReference type="ARBA" id="ARBA00022670"/>
    </source>
</evidence>
<dbReference type="InterPro" id="IPR001261">
    <property type="entry name" value="ArgE/DapE_CS"/>
</dbReference>
<evidence type="ECO:0000313" key="11">
    <source>
        <dbReference type="Proteomes" id="UP001146670"/>
    </source>
</evidence>
<protein>
    <submittedName>
        <fullName evidence="10">Dipeptidase PepV</fullName>
        <ecNumber evidence="10">3.4.13.-</ecNumber>
    </submittedName>
</protein>
<dbReference type="PROSITE" id="PS00759">
    <property type="entry name" value="ARGE_DAPE_CPG2_2"/>
    <property type="match status" value="1"/>
</dbReference>
<dbReference type="CDD" id="cd03888">
    <property type="entry name" value="M20_PepV"/>
    <property type="match status" value="1"/>
</dbReference>
<dbReference type="Gene3D" id="3.40.630.10">
    <property type="entry name" value="Zn peptidases"/>
    <property type="match status" value="1"/>
</dbReference>
<accession>A0A9X3FUF5</accession>
<dbReference type="GO" id="GO:0006508">
    <property type="term" value="P:proteolysis"/>
    <property type="evidence" value="ECO:0007669"/>
    <property type="project" value="UniProtKB-KW"/>
</dbReference>
<dbReference type="InterPro" id="IPR011650">
    <property type="entry name" value="Peptidase_M20_dimer"/>
</dbReference>
<evidence type="ECO:0000256" key="5">
    <source>
        <dbReference type="ARBA" id="ARBA00022801"/>
    </source>
</evidence>
<dbReference type="PANTHER" id="PTHR43808:SF31">
    <property type="entry name" value="N-ACETYL-L-CITRULLINE DEACETYLASE"/>
    <property type="match status" value="1"/>
</dbReference>
<dbReference type="InterPro" id="IPR036264">
    <property type="entry name" value="Bact_exopeptidase_dim_dom"/>
</dbReference>
<organism evidence="10 11">
    <name type="scientific">Aerococcus kribbianus</name>
    <dbReference type="NCBI Taxonomy" id="2999064"/>
    <lineage>
        <taxon>Bacteria</taxon>
        <taxon>Bacillati</taxon>
        <taxon>Bacillota</taxon>
        <taxon>Bacilli</taxon>
        <taxon>Lactobacillales</taxon>
        <taxon>Aerococcaceae</taxon>
        <taxon>Aerococcus</taxon>
    </lineage>
</organism>
<dbReference type="GO" id="GO:0008237">
    <property type="term" value="F:metallopeptidase activity"/>
    <property type="evidence" value="ECO:0007669"/>
    <property type="project" value="UniProtKB-KW"/>
</dbReference>
<dbReference type="InterPro" id="IPR002933">
    <property type="entry name" value="Peptidase_M20"/>
</dbReference>
<evidence type="ECO:0000256" key="4">
    <source>
        <dbReference type="ARBA" id="ARBA00022723"/>
    </source>
</evidence>
<keyword evidence="6" id="KW-0862">Zinc</keyword>
<proteinExistence type="inferred from homology"/>
<sequence>MAIAWKEEVEKRKDDLLTDLFELLKIPSVRDDDQASPDAPVGPGPKEALEAFLDMAERDGFTTKNVENIAGHVEYGQGDQTLGVLGHVDVVPVDDFWDTNPFQPEIKDGKLYARGASDDKGPTLAAYYALKIIKELELPIDKKIRFIVGTDEESGWECMDRYFANEAKPDFGFSPDADFPIINGEKGMYSVKLTFDDVTDKLVSFEAGQRENMVPGQATAVVRDIKDDFSEIEQSFNAYEGIDLTVIDQGTGSFAISVTGKASHAMAPANGINAATHLAKFLTMIDADLANDPFIDFLGQTLHEDYYGKALGIDHNDDIMGVLTVNPGVVRREGLGQSIALNIRVPKGKDYAELDARFAELAAEKHFSLGSAQKTNKQPHYVPADDPLVKVLLDVYHKQTGLEAHEKSIGGGTYGRLLERGVAYGALFPDSQDTMHQANEFIALDDLFRATAIYCEAIYELVKPGSIA</sequence>
<evidence type="ECO:0000256" key="6">
    <source>
        <dbReference type="ARBA" id="ARBA00022833"/>
    </source>
</evidence>
<dbReference type="GO" id="GO:0008270">
    <property type="term" value="F:zinc ion binding"/>
    <property type="evidence" value="ECO:0007669"/>
    <property type="project" value="InterPro"/>
</dbReference>
<gene>
    <name evidence="10" type="primary">pepV</name>
    <name evidence="10" type="ORF">OW157_02185</name>
</gene>
<dbReference type="InterPro" id="IPR050072">
    <property type="entry name" value="Peptidase_M20A"/>
</dbReference>
<reference evidence="10" key="1">
    <citation type="submission" date="2022-12" db="EMBL/GenBank/DDBJ databases">
        <title>Description and comparative metabolic analysis of Aerococcus sp. nov., isolated from the feces of a pig.</title>
        <authorList>
            <person name="Chang Y.-H."/>
        </authorList>
    </citation>
    <scope>NUCLEOTIDE SEQUENCE</scope>
    <source>
        <strain evidence="10">YH-aer222</strain>
    </source>
</reference>
<dbReference type="Pfam" id="PF07687">
    <property type="entry name" value="M20_dimer"/>
    <property type="match status" value="1"/>
</dbReference>
<dbReference type="GO" id="GO:0006526">
    <property type="term" value="P:L-arginine biosynthetic process"/>
    <property type="evidence" value="ECO:0007669"/>
    <property type="project" value="TreeGrafter"/>
</dbReference>
<dbReference type="EC" id="3.4.13.-" evidence="10"/>
<dbReference type="PROSITE" id="PS00758">
    <property type="entry name" value="ARGE_DAPE_CPG2_1"/>
    <property type="match status" value="1"/>
</dbReference>
<evidence type="ECO:0000256" key="1">
    <source>
        <dbReference type="ARBA" id="ARBA00001947"/>
    </source>
</evidence>
<name>A0A9X3FUF5_9LACT</name>
<comment type="similarity">
    <text evidence="2">Belongs to the peptidase M20A family.</text>
</comment>
<comment type="cofactor">
    <cofactor evidence="1">
        <name>Zn(2+)</name>
        <dbReference type="ChEBI" id="CHEBI:29105"/>
    </cofactor>
</comment>
<keyword evidence="11" id="KW-1185">Reference proteome</keyword>
<keyword evidence="4" id="KW-0479">Metal-binding</keyword>
<dbReference type="InterPro" id="IPR010964">
    <property type="entry name" value="M20A_pepV-rel"/>
</dbReference>
<dbReference type="Proteomes" id="UP001146670">
    <property type="component" value="Unassembled WGS sequence"/>
</dbReference>
<dbReference type="RefSeq" id="WP_268751695.1">
    <property type="nucleotide sequence ID" value="NZ_JAPRFQ010000001.1"/>
</dbReference>
<keyword evidence="7 10" id="KW-0224">Dipeptidase</keyword>
<keyword evidence="5 10" id="KW-0378">Hydrolase</keyword>
<evidence type="ECO:0000256" key="7">
    <source>
        <dbReference type="ARBA" id="ARBA00022997"/>
    </source>
</evidence>
<dbReference type="Pfam" id="PF01546">
    <property type="entry name" value="Peptidase_M20"/>
    <property type="match status" value="1"/>
</dbReference>
<dbReference type="PANTHER" id="PTHR43808">
    <property type="entry name" value="ACETYLORNITHINE DEACETYLASE"/>
    <property type="match status" value="1"/>
</dbReference>
<dbReference type="SUPFAM" id="SSF55031">
    <property type="entry name" value="Bacterial exopeptidase dimerisation domain"/>
    <property type="match status" value="1"/>
</dbReference>
<feature type="domain" description="Peptidase M20 dimerisation" evidence="9">
    <location>
        <begin position="250"/>
        <end position="331"/>
    </location>
</feature>
<evidence type="ECO:0000256" key="2">
    <source>
        <dbReference type="ARBA" id="ARBA00006247"/>
    </source>
</evidence>
<keyword evidence="8" id="KW-0482">Metalloprotease</keyword>
<dbReference type="GO" id="GO:0008777">
    <property type="term" value="F:acetylornithine deacetylase activity"/>
    <property type="evidence" value="ECO:0007669"/>
    <property type="project" value="TreeGrafter"/>
</dbReference>
<dbReference type="EMBL" id="JAPRFR010000001">
    <property type="protein sequence ID" value="MCZ0725374.1"/>
    <property type="molecule type" value="Genomic_DNA"/>
</dbReference>
<dbReference type="GO" id="GO:0016805">
    <property type="term" value="F:dipeptidase activity"/>
    <property type="evidence" value="ECO:0007669"/>
    <property type="project" value="UniProtKB-KW"/>
</dbReference>
<dbReference type="AlphaFoldDB" id="A0A9X3FUF5"/>
<dbReference type="Gene3D" id="3.30.70.360">
    <property type="match status" value="2"/>
</dbReference>